<dbReference type="OrthoDB" id="5173988at2759"/>
<reference evidence="2 3" key="1">
    <citation type="submission" date="2016-11" db="EMBL/GenBank/DDBJ databases">
        <title>Draft Genome Assembly of Colletotrichum chlorophyti a pathogen of herbaceous plants.</title>
        <authorList>
            <person name="Gan P."/>
            <person name="Narusaka M."/>
            <person name="Tsushima A."/>
            <person name="Narusaka Y."/>
            <person name="Takano Y."/>
            <person name="Shirasu K."/>
        </authorList>
    </citation>
    <scope>NUCLEOTIDE SEQUENCE [LARGE SCALE GENOMIC DNA]</scope>
    <source>
        <strain evidence="2 3">NTL11</strain>
    </source>
</reference>
<organism evidence="2 3">
    <name type="scientific">Colletotrichum chlorophyti</name>
    <dbReference type="NCBI Taxonomy" id="708187"/>
    <lineage>
        <taxon>Eukaryota</taxon>
        <taxon>Fungi</taxon>
        <taxon>Dikarya</taxon>
        <taxon>Ascomycota</taxon>
        <taxon>Pezizomycotina</taxon>
        <taxon>Sordariomycetes</taxon>
        <taxon>Hypocreomycetidae</taxon>
        <taxon>Glomerellales</taxon>
        <taxon>Glomerellaceae</taxon>
        <taxon>Colletotrichum</taxon>
    </lineage>
</organism>
<evidence type="ECO:0000313" key="2">
    <source>
        <dbReference type="EMBL" id="OLN81959.1"/>
    </source>
</evidence>
<feature type="signal peptide" evidence="1">
    <location>
        <begin position="1"/>
        <end position="17"/>
    </location>
</feature>
<dbReference type="EMBL" id="MPGH01000237">
    <property type="protein sequence ID" value="OLN81959.1"/>
    <property type="molecule type" value="Genomic_DNA"/>
</dbReference>
<sequence length="162" mass="17426">MQLSTLIAASFLAVASAATTYPPINLGRFGYPHGHHFVAWSPFTPTTTQELDDVCMKRGAIQGTATWTAVRVVNTYVLGPLCRKAFDITDDVTNITYTNLELACEDDNIAWGIEPVVTAIVDRSTNKTIETCLPVPTDSPASLSGCRPLGPEGLSFKFACSV</sequence>
<dbReference type="AlphaFoldDB" id="A0A1Q8RCI2"/>
<proteinExistence type="predicted"/>
<keyword evidence="1" id="KW-0732">Signal</keyword>
<evidence type="ECO:0000256" key="1">
    <source>
        <dbReference type="SAM" id="SignalP"/>
    </source>
</evidence>
<protein>
    <submittedName>
        <fullName evidence="2">Uncharacterized protein</fullName>
    </submittedName>
</protein>
<evidence type="ECO:0000313" key="3">
    <source>
        <dbReference type="Proteomes" id="UP000186583"/>
    </source>
</evidence>
<dbReference type="Proteomes" id="UP000186583">
    <property type="component" value="Unassembled WGS sequence"/>
</dbReference>
<feature type="chain" id="PRO_5012819201" evidence="1">
    <location>
        <begin position="18"/>
        <end position="162"/>
    </location>
</feature>
<gene>
    <name evidence="2" type="ORF">CCHL11_08635</name>
</gene>
<accession>A0A1Q8RCI2</accession>
<keyword evidence="3" id="KW-1185">Reference proteome</keyword>
<comment type="caution">
    <text evidence="2">The sequence shown here is derived from an EMBL/GenBank/DDBJ whole genome shotgun (WGS) entry which is preliminary data.</text>
</comment>
<name>A0A1Q8RCI2_9PEZI</name>